<evidence type="ECO:0000256" key="1">
    <source>
        <dbReference type="ARBA" id="ARBA00022630"/>
    </source>
</evidence>
<dbReference type="EMBL" id="CP036498">
    <property type="protein sequence ID" value="QUS37665.1"/>
    <property type="molecule type" value="Genomic_DNA"/>
</dbReference>
<evidence type="ECO:0000313" key="7">
    <source>
        <dbReference type="Proteomes" id="UP000682843"/>
    </source>
</evidence>
<evidence type="ECO:0000256" key="2">
    <source>
        <dbReference type="ARBA" id="ARBA00022827"/>
    </source>
</evidence>
<evidence type="ECO:0000313" key="6">
    <source>
        <dbReference type="EMBL" id="QUS37665.1"/>
    </source>
</evidence>
<dbReference type="SUPFAM" id="SSF56645">
    <property type="entry name" value="Acyl-CoA dehydrogenase NM domain-like"/>
    <property type="match status" value="1"/>
</dbReference>
<keyword evidence="1" id="KW-0285">Flavoprotein</keyword>
<dbReference type="InterPro" id="IPR004925">
    <property type="entry name" value="HpaB/PvcC/4-BUDH"/>
</dbReference>
<dbReference type="Proteomes" id="UP000682843">
    <property type="component" value="Chromosome"/>
</dbReference>
<dbReference type="InterPro" id="IPR046373">
    <property type="entry name" value="Acyl-CoA_Oxase/DH_mid-dom_sf"/>
</dbReference>
<dbReference type="Gene3D" id="2.40.110.10">
    <property type="entry name" value="Butyryl-CoA Dehydrogenase, subunit A, domain 2"/>
    <property type="match status" value="1"/>
</dbReference>
<dbReference type="PIRSF" id="PIRSF000331">
    <property type="entry name" value="HpaA_HpaB"/>
    <property type="match status" value="1"/>
</dbReference>
<evidence type="ECO:0000259" key="5">
    <source>
        <dbReference type="Pfam" id="PF11794"/>
    </source>
</evidence>
<dbReference type="Pfam" id="PF03241">
    <property type="entry name" value="HpaB"/>
    <property type="match status" value="1"/>
</dbReference>
<dbReference type="RefSeq" id="WP_211911153.1">
    <property type="nucleotide sequence ID" value="NZ_CP036498.1"/>
</dbReference>
<dbReference type="PANTHER" id="PTHR36117">
    <property type="entry name" value="4-HYDROXYPHENYLACETATE 3-MONOOXYGENASE-RELATED"/>
    <property type="match status" value="1"/>
</dbReference>
<reference evidence="6 7" key="1">
    <citation type="submission" date="2019-02" db="EMBL/GenBank/DDBJ databases">
        <title>Emended description of the genus Rhodopseudomonas and description of Rhodopseudomonas albus sp. nov., a non-phototrophic, heavy-metal-tolerant bacterium isolated from garden soil.</title>
        <authorList>
            <person name="Bao Z."/>
            <person name="Cao W.W."/>
            <person name="Sato Y."/>
            <person name="Nishizawa T."/>
            <person name="Zhao J."/>
            <person name="Guo Y."/>
            <person name="Ohta H."/>
        </authorList>
    </citation>
    <scope>NUCLEOTIDE SEQUENCE [LARGE SCALE GENOMIC DNA]</scope>
    <source>
        <strain evidence="6 7">SK50-23</strain>
    </source>
</reference>
<organism evidence="6 7">
    <name type="scientific">Tardiphaga alba</name>
    <dbReference type="NCBI Taxonomy" id="340268"/>
    <lineage>
        <taxon>Bacteria</taxon>
        <taxon>Pseudomonadati</taxon>
        <taxon>Pseudomonadota</taxon>
        <taxon>Alphaproteobacteria</taxon>
        <taxon>Hyphomicrobiales</taxon>
        <taxon>Nitrobacteraceae</taxon>
        <taxon>Tardiphaga</taxon>
    </lineage>
</organism>
<dbReference type="InterPro" id="IPR024674">
    <property type="entry name" value="HpaB/PvcC/4-BUDH_N"/>
</dbReference>
<accession>A0ABX8A5Y5</accession>
<dbReference type="InterPro" id="IPR036250">
    <property type="entry name" value="AcylCo_DH-like_C"/>
</dbReference>
<sequence>MIKTGEQHIASLRDGREVYLDGELVADVTTHPAYRGAVASIGKMFDFQSAPENRDLMTFETETGTRANRIWELPGSYDALVKRRKGLEAWTELHAGFMGRAPDHVASCIAGMFMGLDVFEGYNADRAKALADYYRYARDNDLYLTYVIINPQADRSKSAAQQADPYLSAGVLSRDADGLVIRGAKMLATGGIMANEVFVTCIQPLQPGDEKYAVSFAIPMNTKGLKILSRKSYEASATSVFDNPLASRFDENDAVLYFDDVKVPWDRVFIDQDIAMCQKQFHATPAHSYQNYQAMIRLSVKLRFLIGIAHRTAETNGVIGFPQVKEMLGQLAAEVSMVEAFVLGMEAKGSQRGPYFVPDRGLLYGAQVLTQQLYAKVINTLRELAGGGMIMLPSSVKDFENPELAALIGKTQQSPAANAIDKVKFYKLAWDAVGSEFASRHSQYEMFFAGATFVTKGHAFRTYDWAKSAALLDKMLASYDLADELTTGGKSVVSPRAVA</sequence>
<name>A0ABX8A5Y5_9BRAD</name>
<dbReference type="PANTHER" id="PTHR36117:SF3">
    <property type="entry name" value="4-HYDROXYPHENYLACETATE 3-MONOOXYGENASE-RELATED"/>
    <property type="match status" value="1"/>
</dbReference>
<dbReference type="InterPro" id="IPR024719">
    <property type="entry name" value="HpaB/PvcC/4-BUDH_C"/>
</dbReference>
<proteinExistence type="predicted"/>
<protein>
    <submittedName>
        <fullName evidence="6">4-hydroxyphenylacetate 3-monooxygenase</fullName>
    </submittedName>
</protein>
<feature type="domain" description="HpaB/PvcC/4-BUDH N-terminal" evidence="5">
    <location>
        <begin position="4"/>
        <end position="270"/>
    </location>
</feature>
<dbReference type="Pfam" id="PF11794">
    <property type="entry name" value="HpaB_N"/>
    <property type="match status" value="1"/>
</dbReference>
<dbReference type="Gene3D" id="1.20.140.10">
    <property type="entry name" value="Butyryl-CoA Dehydrogenase, subunit A, domain 3"/>
    <property type="match status" value="1"/>
</dbReference>
<feature type="domain" description="HpaB/PvcC/4-BUDH C-terminal" evidence="4">
    <location>
        <begin position="277"/>
        <end position="476"/>
    </location>
</feature>
<gene>
    <name evidence="6" type="ORF">RPMA_01385</name>
</gene>
<dbReference type="SUPFAM" id="SSF47203">
    <property type="entry name" value="Acyl-CoA dehydrogenase C-terminal domain-like"/>
    <property type="match status" value="1"/>
</dbReference>
<keyword evidence="3" id="KW-0560">Oxidoreductase</keyword>
<dbReference type="Gene3D" id="1.10.3140.10">
    <property type="entry name" value="4-hydroxybutyryl-coa dehydratase, domain 1"/>
    <property type="match status" value="1"/>
</dbReference>
<evidence type="ECO:0000256" key="3">
    <source>
        <dbReference type="ARBA" id="ARBA00023002"/>
    </source>
</evidence>
<dbReference type="InterPro" id="IPR009100">
    <property type="entry name" value="AcylCoA_DH/oxidase_NM_dom_sf"/>
</dbReference>
<evidence type="ECO:0000259" key="4">
    <source>
        <dbReference type="Pfam" id="PF03241"/>
    </source>
</evidence>
<keyword evidence="2" id="KW-0274">FAD</keyword>
<keyword evidence="7" id="KW-1185">Reference proteome</keyword>